<keyword evidence="3" id="KW-1185">Reference proteome</keyword>
<keyword evidence="1" id="KW-0732">Signal</keyword>
<organism evidence="2 3">
    <name type="scientific">Rhizorhapis suberifaciens</name>
    <name type="common">corky root of lettuce</name>
    <dbReference type="NCBI Taxonomy" id="13656"/>
    <lineage>
        <taxon>Bacteria</taxon>
        <taxon>Pseudomonadati</taxon>
        <taxon>Pseudomonadota</taxon>
        <taxon>Alphaproteobacteria</taxon>
        <taxon>Sphingomonadales</taxon>
        <taxon>Sphingomonadaceae</taxon>
        <taxon>Rhizorhapis</taxon>
    </lineage>
</organism>
<evidence type="ECO:0000256" key="1">
    <source>
        <dbReference type="SAM" id="SignalP"/>
    </source>
</evidence>
<dbReference type="Proteomes" id="UP000575068">
    <property type="component" value="Unassembled WGS sequence"/>
</dbReference>
<feature type="non-terminal residue" evidence="2">
    <location>
        <position position="67"/>
    </location>
</feature>
<protein>
    <submittedName>
        <fullName evidence="2">Outer membrane receptor protein involved in Fe transport</fullName>
    </submittedName>
</protein>
<comment type="caution">
    <text evidence="2">The sequence shown here is derived from an EMBL/GenBank/DDBJ whole genome shotgun (WGS) entry which is preliminary data.</text>
</comment>
<keyword evidence="2" id="KW-0675">Receptor</keyword>
<dbReference type="RefSeq" id="WP_184477458.1">
    <property type="nucleotide sequence ID" value="NZ_JACHOV010000020.1"/>
</dbReference>
<evidence type="ECO:0000313" key="2">
    <source>
        <dbReference type="EMBL" id="MBB4642950.1"/>
    </source>
</evidence>
<proteinExistence type="predicted"/>
<evidence type="ECO:0000313" key="3">
    <source>
        <dbReference type="Proteomes" id="UP000575068"/>
    </source>
</evidence>
<feature type="chain" id="PRO_5032271346" evidence="1">
    <location>
        <begin position="25"/>
        <end position="67"/>
    </location>
</feature>
<sequence length="67" mass="7186">MIKAKVLRSSSLISICLVMTTGMAAQTAYAQSAESNDRADIGDIIVTAQKREQRLQDVPATIAAFSE</sequence>
<name>A0A840HZF9_9SPHN</name>
<accession>A0A840HZF9</accession>
<dbReference type="AlphaFoldDB" id="A0A840HZF9"/>
<feature type="signal peptide" evidence="1">
    <location>
        <begin position="1"/>
        <end position="24"/>
    </location>
</feature>
<gene>
    <name evidence="2" type="ORF">HNQ99_003287</name>
</gene>
<reference evidence="2 3" key="1">
    <citation type="submission" date="2020-08" db="EMBL/GenBank/DDBJ databases">
        <title>Genomic Encyclopedia of Type Strains, Phase IV (KMG-IV): sequencing the most valuable type-strain genomes for metagenomic binning, comparative biology and taxonomic classification.</title>
        <authorList>
            <person name="Goeker M."/>
        </authorList>
    </citation>
    <scope>NUCLEOTIDE SEQUENCE [LARGE SCALE GENOMIC DNA]</scope>
    <source>
        <strain evidence="2 3">DSM 7465</strain>
    </source>
</reference>
<dbReference type="EMBL" id="JACHOV010000020">
    <property type="protein sequence ID" value="MBB4642950.1"/>
    <property type="molecule type" value="Genomic_DNA"/>
</dbReference>